<comment type="caution">
    <text evidence="1">The sequence shown here is derived from an EMBL/GenBank/DDBJ whole genome shotgun (WGS) entry which is preliminary data.</text>
</comment>
<dbReference type="Proteomes" id="UP000469430">
    <property type="component" value="Unassembled WGS sequence"/>
</dbReference>
<dbReference type="EMBL" id="WTYJ01000002">
    <property type="protein sequence ID" value="MXO99624.1"/>
    <property type="molecule type" value="Genomic_DNA"/>
</dbReference>
<sequence length="441" mass="49664">MVEQTGLWTWRNLEEESSLTEVTAEQIARIRELAVIWETAESGAAALADDGFFEIDDTSDPQLLAALEVFMATATLDKSGDTIGGLIRNPYAGATQEDRYGLESTPAPEIAQLLASGEDIAWQAEADEIILWENASLRAGGIDPKRPFGTGNVSRDVRALIDPDKQLSNAAFAKRRKWLESRLMLYLLFFVQNAQLEPSLWRRGTDWQWRQVSADEPPPGEALTRVEWADRMYLQNYYENRDYTETLHALIHLAWNNRLSGSYAQLAEQFSLATHFDGPGGTRYEGTVEERFQAALAAFPERRGETPRPWFTLSYTRILNAQARFDDARRVLEAADLFTIPAEEVDLATINPIAIAWAEGLIARHGSGMMSEDEFQSALSGMHSAWRTPLDLWHFIWNVRHDPDQYEEGAESPGVGHARAMVAQLELARGGYDPDQKLKRF</sequence>
<dbReference type="AlphaFoldDB" id="A0A6I4TUK7"/>
<evidence type="ECO:0000313" key="2">
    <source>
        <dbReference type="Proteomes" id="UP000469430"/>
    </source>
</evidence>
<keyword evidence="2" id="KW-1185">Reference proteome</keyword>
<dbReference type="OrthoDB" id="9810080at2"/>
<evidence type="ECO:0000313" key="1">
    <source>
        <dbReference type="EMBL" id="MXO99624.1"/>
    </source>
</evidence>
<dbReference type="RefSeq" id="WP_161391329.1">
    <property type="nucleotide sequence ID" value="NZ_JBHSCP010000001.1"/>
</dbReference>
<proteinExistence type="predicted"/>
<name>A0A6I4TUK7_9SPHN</name>
<reference evidence="1 2" key="1">
    <citation type="submission" date="2019-12" db="EMBL/GenBank/DDBJ databases">
        <title>Genomic-based taxomic classification of the family Erythrobacteraceae.</title>
        <authorList>
            <person name="Xu L."/>
        </authorList>
    </citation>
    <scope>NUCLEOTIDE SEQUENCE [LARGE SCALE GENOMIC DNA]</scope>
    <source>
        <strain evidence="1 2">S36</strain>
    </source>
</reference>
<organism evidence="1 2">
    <name type="scientific">Croceibacterium xixiisoli</name>
    <dbReference type="NCBI Taxonomy" id="1476466"/>
    <lineage>
        <taxon>Bacteria</taxon>
        <taxon>Pseudomonadati</taxon>
        <taxon>Pseudomonadota</taxon>
        <taxon>Alphaproteobacteria</taxon>
        <taxon>Sphingomonadales</taxon>
        <taxon>Erythrobacteraceae</taxon>
        <taxon>Croceibacterium</taxon>
    </lineage>
</organism>
<protein>
    <submittedName>
        <fullName evidence="1">Uncharacterized protein</fullName>
    </submittedName>
</protein>
<accession>A0A6I4TUK7</accession>
<gene>
    <name evidence="1" type="ORF">GRI97_11555</name>
</gene>